<comment type="caution">
    <text evidence="3">The sequence shown here is derived from an EMBL/GenBank/DDBJ whole genome shotgun (WGS) entry which is preliminary data.</text>
</comment>
<dbReference type="PANTHER" id="PTHR43022:SF1">
    <property type="entry name" value="PROTEIN SMF"/>
    <property type="match status" value="1"/>
</dbReference>
<dbReference type="InterPro" id="IPR003488">
    <property type="entry name" value="DprA"/>
</dbReference>
<dbReference type="Pfam" id="PF02481">
    <property type="entry name" value="DNA_processg_A"/>
    <property type="match status" value="1"/>
</dbReference>
<evidence type="ECO:0000313" key="3">
    <source>
        <dbReference type="EMBL" id="VTQ62913.1"/>
    </source>
</evidence>
<organism evidence="3 4">
    <name type="scientific">Enterococcus hirae</name>
    <dbReference type="NCBI Taxonomy" id="1354"/>
    <lineage>
        <taxon>Bacteria</taxon>
        <taxon>Bacillati</taxon>
        <taxon>Bacillota</taxon>
        <taxon>Bacilli</taxon>
        <taxon>Lactobacillales</taxon>
        <taxon>Enterococcaceae</taxon>
        <taxon>Enterococcus</taxon>
    </lineage>
</organism>
<dbReference type="AlphaFoldDB" id="A0A7Z9AUC1"/>
<dbReference type="GO" id="GO:0009294">
    <property type="term" value="P:DNA-mediated transformation"/>
    <property type="evidence" value="ECO:0007669"/>
    <property type="project" value="InterPro"/>
</dbReference>
<evidence type="ECO:0000313" key="4">
    <source>
        <dbReference type="Proteomes" id="UP000352698"/>
    </source>
</evidence>
<feature type="domain" description="Smf/DprA SLOG" evidence="2">
    <location>
        <begin position="75"/>
        <end position="283"/>
    </location>
</feature>
<sequence length="285" mass="31503">MDQIEGFLLKLAYAKGISSQGKWAVVQALLEAQTSELSSYEIIEIAKIVRHREKFQESWRQINQNFAKFKTAQSFITCLDPCYPPQLFHLATPPILLFYSGDLSLLKQKMLSVVGGRKTSVLAKKVVHELLTPVIDANYVIVSGCAKGIDTYAHLAAIKNTGKTIAVIGTGIKKAYPKENQFLQAEIGKNHLLLSEYPPYEGPKQYRFPMRNRIIAALSQGTCVIEAKQKSGSLITAQQALEIGRTVFSVPGNILTQYSTGSHQLIQDGAVCVISGEDLLFELKE</sequence>
<protein>
    <submittedName>
        <fullName evidence="3">Rossmann fold nucleotide-binding protein Smf</fullName>
    </submittedName>
</protein>
<name>A0A7Z9AUC1_ENTHR</name>
<dbReference type="NCBIfam" id="TIGR00732">
    <property type="entry name" value="dprA"/>
    <property type="match status" value="1"/>
</dbReference>
<dbReference type="Proteomes" id="UP000352698">
    <property type="component" value="Unassembled WGS sequence"/>
</dbReference>
<dbReference type="RefSeq" id="WP_010737379.1">
    <property type="nucleotide sequence ID" value="NZ_CAACXU010000005.1"/>
</dbReference>
<dbReference type="PANTHER" id="PTHR43022">
    <property type="entry name" value="PROTEIN SMF"/>
    <property type="match status" value="1"/>
</dbReference>
<gene>
    <name evidence="3" type="primary">smf</name>
    <name evidence="3" type="ORF">NCTC12204_01129</name>
</gene>
<dbReference type="SUPFAM" id="SSF102405">
    <property type="entry name" value="MCP/YpsA-like"/>
    <property type="match status" value="1"/>
</dbReference>
<dbReference type="InterPro" id="IPR057666">
    <property type="entry name" value="DrpA_SLOG"/>
</dbReference>
<evidence type="ECO:0000259" key="2">
    <source>
        <dbReference type="Pfam" id="PF02481"/>
    </source>
</evidence>
<dbReference type="Gene3D" id="3.40.50.450">
    <property type="match status" value="1"/>
</dbReference>
<comment type="similarity">
    <text evidence="1">Belongs to the DprA/Smf family.</text>
</comment>
<dbReference type="EMBL" id="CABEEP010000001">
    <property type="protein sequence ID" value="VTQ62913.1"/>
    <property type="molecule type" value="Genomic_DNA"/>
</dbReference>
<reference evidence="3 4" key="1">
    <citation type="submission" date="2019-05" db="EMBL/GenBank/DDBJ databases">
        <authorList>
            <consortium name="Pathogen Informatics"/>
        </authorList>
    </citation>
    <scope>NUCLEOTIDE SEQUENCE [LARGE SCALE GENOMIC DNA]</scope>
    <source>
        <strain evidence="3 4">NCTC12204</strain>
    </source>
</reference>
<accession>A0A7Z9AUC1</accession>
<evidence type="ECO:0000256" key="1">
    <source>
        <dbReference type="ARBA" id="ARBA00006525"/>
    </source>
</evidence>
<proteinExistence type="inferred from homology"/>